<reference evidence="1" key="1">
    <citation type="submission" date="2018-05" db="EMBL/GenBank/DDBJ databases">
        <authorList>
            <person name="Lanie J.A."/>
            <person name="Ng W.-L."/>
            <person name="Kazmierczak K.M."/>
            <person name="Andrzejewski T.M."/>
            <person name="Davidsen T.M."/>
            <person name="Wayne K.J."/>
            <person name="Tettelin H."/>
            <person name="Glass J.I."/>
            <person name="Rusch D."/>
            <person name="Podicherti R."/>
            <person name="Tsui H.-C.T."/>
            <person name="Winkler M.E."/>
        </authorList>
    </citation>
    <scope>NUCLEOTIDE SEQUENCE</scope>
</reference>
<protein>
    <submittedName>
        <fullName evidence="1">Uncharacterized protein</fullName>
    </submittedName>
</protein>
<accession>A0A383EYX2</accession>
<dbReference type="EMBL" id="UINC01230102">
    <property type="protein sequence ID" value="SVE62086.1"/>
    <property type="molecule type" value="Genomic_DNA"/>
</dbReference>
<evidence type="ECO:0000313" key="1">
    <source>
        <dbReference type="EMBL" id="SVE62086.1"/>
    </source>
</evidence>
<name>A0A383EYX2_9ZZZZ</name>
<proteinExistence type="predicted"/>
<gene>
    <name evidence="1" type="ORF">METZ01_LOCUS514940</name>
</gene>
<dbReference type="AlphaFoldDB" id="A0A383EYX2"/>
<organism evidence="1">
    <name type="scientific">marine metagenome</name>
    <dbReference type="NCBI Taxonomy" id="408172"/>
    <lineage>
        <taxon>unclassified sequences</taxon>
        <taxon>metagenomes</taxon>
        <taxon>ecological metagenomes</taxon>
    </lineage>
</organism>
<sequence length="99" mass="10992">MKFNTGASSLVFSPEAIEEAVTIAADTTQATKINRFRDGIIVSFSVMPRVTVVRILNSLLFISYYHPVNGTARLLQPCQSQFNPIKDGYIVWVPPVPVH</sequence>